<evidence type="ECO:0000259" key="6">
    <source>
        <dbReference type="PROSITE" id="PS50926"/>
    </source>
</evidence>
<comment type="caution">
    <text evidence="7">The sequence shown here is derived from an EMBL/GenBank/DDBJ whole genome shotgun (WGS) entry which is preliminary data.</text>
</comment>
<dbReference type="PROSITE" id="PS51687">
    <property type="entry name" value="SAM_MT_RNA_M5U"/>
    <property type="match status" value="1"/>
</dbReference>
<feature type="compositionally biased region" description="Polar residues" evidence="5">
    <location>
        <begin position="21"/>
        <end position="33"/>
    </location>
</feature>
<feature type="compositionally biased region" description="Polar residues" evidence="5">
    <location>
        <begin position="47"/>
        <end position="60"/>
    </location>
</feature>
<evidence type="ECO:0000256" key="2">
    <source>
        <dbReference type="ARBA" id="ARBA00022679"/>
    </source>
</evidence>
<evidence type="ECO:0000256" key="1">
    <source>
        <dbReference type="ARBA" id="ARBA00022603"/>
    </source>
</evidence>
<feature type="binding site" evidence="4">
    <location>
        <position position="424"/>
    </location>
    <ligand>
        <name>S-adenosyl-L-methionine</name>
        <dbReference type="ChEBI" id="CHEBI:59789"/>
    </ligand>
</feature>
<dbReference type="InterPro" id="IPR002792">
    <property type="entry name" value="TRAM_dom"/>
</dbReference>
<dbReference type="GO" id="GO:0006396">
    <property type="term" value="P:RNA processing"/>
    <property type="evidence" value="ECO:0007669"/>
    <property type="project" value="InterPro"/>
</dbReference>
<evidence type="ECO:0000256" key="5">
    <source>
        <dbReference type="SAM" id="MobiDB-lite"/>
    </source>
</evidence>
<dbReference type="InterPro" id="IPR010280">
    <property type="entry name" value="U5_MeTrfase_fam"/>
</dbReference>
<comment type="similarity">
    <text evidence="4">Belongs to the class I-like SAM-binding methyltransferase superfamily. RNA M5U methyltransferase family.</text>
</comment>
<feature type="binding site" evidence="4">
    <location>
        <position position="536"/>
    </location>
    <ligand>
        <name>S-adenosyl-L-methionine</name>
        <dbReference type="ChEBI" id="CHEBI:59789"/>
    </ligand>
</feature>
<dbReference type="Proteomes" id="UP001176517">
    <property type="component" value="Unassembled WGS sequence"/>
</dbReference>
<feature type="region of interest" description="Disordered" evidence="5">
    <location>
        <begin position="1"/>
        <end position="65"/>
    </location>
</feature>
<dbReference type="SUPFAM" id="SSF53335">
    <property type="entry name" value="S-adenosyl-L-methionine-dependent methyltransferases"/>
    <property type="match status" value="1"/>
</dbReference>
<protein>
    <submittedName>
        <fullName evidence="7">tRNA(M5U54)methyltransferase</fullName>
        <ecNumber evidence="7">2.1.1.35</ecNumber>
    </submittedName>
</protein>
<keyword evidence="1 4" id="KW-0489">Methyltransferase</keyword>
<evidence type="ECO:0000256" key="4">
    <source>
        <dbReference type="PROSITE-ProRule" id="PRU01024"/>
    </source>
</evidence>
<dbReference type="Pfam" id="PF05958">
    <property type="entry name" value="tRNA_U5-meth_tr"/>
    <property type="match status" value="1"/>
</dbReference>
<feature type="domain" description="TRAM" evidence="6">
    <location>
        <begin position="124"/>
        <end position="196"/>
    </location>
</feature>
<accession>A0AAN6JTD0</accession>
<sequence>MSANPSHSQTDSANGAAESVSAASNGANAQEAQEPQPKRLKVEEESNPSSNQKNRTSSAHPNPDKAALAYARAQEHRLKNKRKAYNTSVEKKGGEEPITHDIVALLGADRVKALEEQGKEWDQRFQEGDLLEVTIARLSAHGDGLGVVRSRTGNLETRAEGEDTWVMAVPRALPGETVKVEVTENDRMFSRAVVIEHTGDFRAPIRKDDLMLEYEEQMRIKQSVVENAFRLYSGLESERIPAVLPTMPSPAQYDYRTKLTPHFELPAVVKEVMQPKRKYRGGPLSQGARNAIKAKAEALELTPEQLSQRDAQLKIGFHKAGKGHVIDIEECVIATPTLNKAMAIERQRVKDTIFSYPNGATLLLRDSLERFDDQGDGPVAEGLPGSAAAGSDGTVCVTVTDHKKVVLERVNQIKFESPAGTFFQNNRSILSDLIGYVREAVDTFWGTARTVDAVDSKPNRYLVDAYCGSGLFSLCLADAFDQVSGVEISADSIRFAERNAELNGLGKDKVQFLAGKAEEIFGRITYPPEQTTLIIDPPRKGCDDAFIQQLIALGPALVVYVSCNVHHEMSDKSFGAILHTRSAASEVPIFFLRHIMSRVFVFS</sequence>
<dbReference type="Gene3D" id="2.40.50.140">
    <property type="entry name" value="Nucleic acid-binding proteins"/>
    <property type="match status" value="1"/>
</dbReference>
<dbReference type="PROSITE" id="PS50926">
    <property type="entry name" value="TRAM"/>
    <property type="match status" value="1"/>
</dbReference>
<feature type="binding site" evidence="4">
    <location>
        <position position="466"/>
    </location>
    <ligand>
        <name>S-adenosyl-L-methionine</name>
        <dbReference type="ChEBI" id="CHEBI:59789"/>
    </ligand>
</feature>
<feature type="compositionally biased region" description="Polar residues" evidence="5">
    <location>
        <begin position="1"/>
        <end position="13"/>
    </location>
</feature>
<dbReference type="AlphaFoldDB" id="A0AAN6JTD0"/>
<keyword evidence="3 4" id="KW-0949">S-adenosyl-L-methionine</keyword>
<keyword evidence="8" id="KW-1185">Reference proteome</keyword>
<dbReference type="InterPro" id="IPR029063">
    <property type="entry name" value="SAM-dependent_MTases_sf"/>
</dbReference>
<keyword evidence="2 4" id="KW-0808">Transferase</keyword>
<gene>
    <name evidence="7" type="primary">TRM2</name>
    <name evidence="7" type="ORF">OC846_001979</name>
</gene>
<dbReference type="PANTHER" id="PTHR11061">
    <property type="entry name" value="RNA M5U METHYLTRANSFERASE"/>
    <property type="match status" value="1"/>
</dbReference>
<feature type="binding site" evidence="4">
    <location>
        <position position="487"/>
    </location>
    <ligand>
        <name>S-adenosyl-L-methionine</name>
        <dbReference type="ChEBI" id="CHEBI:59789"/>
    </ligand>
</feature>
<name>A0AAN6JTD0_9BASI</name>
<reference evidence="7" key="1">
    <citation type="journal article" date="2023" name="PhytoFront">
        <title>Draft Genome Resources of Seven Strains of Tilletia horrida, Causal Agent of Kernel Smut of Rice.</title>
        <authorList>
            <person name="Khanal S."/>
            <person name="Antony Babu S."/>
            <person name="Zhou X.G."/>
        </authorList>
    </citation>
    <scope>NUCLEOTIDE SEQUENCE</scope>
    <source>
        <strain evidence="7">TX6</strain>
    </source>
</reference>
<feature type="active site" description="Nucleophile" evidence="4">
    <location>
        <position position="563"/>
    </location>
</feature>
<proteinExistence type="inferred from homology"/>
<dbReference type="PANTHER" id="PTHR11061:SF30">
    <property type="entry name" value="TRNA (URACIL(54)-C(5))-METHYLTRANSFERASE"/>
    <property type="match status" value="1"/>
</dbReference>
<dbReference type="EC" id="2.1.1.35" evidence="7"/>
<dbReference type="Gene3D" id="3.40.50.150">
    <property type="entry name" value="Vaccinia Virus protein VP39"/>
    <property type="match status" value="1"/>
</dbReference>
<dbReference type="InterPro" id="IPR012340">
    <property type="entry name" value="NA-bd_OB-fold"/>
</dbReference>
<dbReference type="EMBL" id="JAPDMZ010000034">
    <property type="protein sequence ID" value="KAK0554729.1"/>
    <property type="molecule type" value="Genomic_DNA"/>
</dbReference>
<dbReference type="GO" id="GO:0032259">
    <property type="term" value="P:methylation"/>
    <property type="evidence" value="ECO:0007669"/>
    <property type="project" value="UniProtKB-KW"/>
</dbReference>
<evidence type="ECO:0000256" key="3">
    <source>
        <dbReference type="ARBA" id="ARBA00022691"/>
    </source>
</evidence>
<dbReference type="GO" id="GO:0030697">
    <property type="term" value="F:tRNA (uracil(54)-C5)-methyltransferase activity, S-adenosyl methionine-dependent"/>
    <property type="evidence" value="ECO:0007669"/>
    <property type="project" value="UniProtKB-EC"/>
</dbReference>
<evidence type="ECO:0000313" key="8">
    <source>
        <dbReference type="Proteomes" id="UP001176517"/>
    </source>
</evidence>
<dbReference type="SUPFAM" id="SSF50249">
    <property type="entry name" value="Nucleic acid-binding proteins"/>
    <property type="match status" value="1"/>
</dbReference>
<organism evidence="7 8">
    <name type="scientific">Tilletia horrida</name>
    <dbReference type="NCBI Taxonomy" id="155126"/>
    <lineage>
        <taxon>Eukaryota</taxon>
        <taxon>Fungi</taxon>
        <taxon>Dikarya</taxon>
        <taxon>Basidiomycota</taxon>
        <taxon>Ustilaginomycotina</taxon>
        <taxon>Exobasidiomycetes</taxon>
        <taxon>Tilletiales</taxon>
        <taxon>Tilletiaceae</taxon>
        <taxon>Tilletia</taxon>
    </lineage>
</organism>
<evidence type="ECO:0000313" key="7">
    <source>
        <dbReference type="EMBL" id="KAK0554729.1"/>
    </source>
</evidence>